<organism evidence="2 3">
    <name type="scientific">Citrobacter koseri</name>
    <name type="common">Citrobacter diversus</name>
    <dbReference type="NCBI Taxonomy" id="545"/>
    <lineage>
        <taxon>Bacteria</taxon>
        <taxon>Pseudomonadati</taxon>
        <taxon>Pseudomonadota</taxon>
        <taxon>Gammaproteobacteria</taxon>
        <taxon>Enterobacterales</taxon>
        <taxon>Enterobacteriaceae</taxon>
        <taxon>Citrobacter</taxon>
    </lineage>
</organism>
<evidence type="ECO:0000313" key="3">
    <source>
        <dbReference type="Proteomes" id="UP000251584"/>
    </source>
</evidence>
<evidence type="ECO:0000313" key="2">
    <source>
        <dbReference type="EMBL" id="SQB26028.1"/>
    </source>
</evidence>
<protein>
    <submittedName>
        <fullName evidence="2">Fimbrial usher protein</fullName>
    </submittedName>
</protein>
<feature type="domain" description="PapC-like C-terminal" evidence="1">
    <location>
        <begin position="21"/>
        <end position="67"/>
    </location>
</feature>
<name>A0A2X2VBT8_CITKO</name>
<dbReference type="Pfam" id="PF13953">
    <property type="entry name" value="PapC_C"/>
    <property type="match status" value="1"/>
</dbReference>
<dbReference type="AlphaFoldDB" id="A0A2X2VBT8"/>
<sequence>MPAHATVSDLDFNVLNTRRVMLKIKQQDGSWLPKGTSVVDEKGNYLVSAVDSGRVFISNIDETPTLYSV</sequence>
<accession>A0A2X2VBT8</accession>
<dbReference type="InterPro" id="IPR025949">
    <property type="entry name" value="PapC-like_C"/>
</dbReference>
<gene>
    <name evidence="2" type="ORF">NCTC10786_01724</name>
</gene>
<reference evidence="2 3" key="1">
    <citation type="submission" date="2018-06" db="EMBL/GenBank/DDBJ databases">
        <authorList>
            <consortium name="Pathogen Informatics"/>
            <person name="Doyle S."/>
        </authorList>
    </citation>
    <scope>NUCLEOTIDE SEQUENCE [LARGE SCALE GENOMIC DNA]</scope>
    <source>
        <strain evidence="2 3">NCTC10786</strain>
    </source>
</reference>
<dbReference type="InterPro" id="IPR043142">
    <property type="entry name" value="PapC-like_C_sf"/>
</dbReference>
<dbReference type="Proteomes" id="UP000251584">
    <property type="component" value="Unassembled WGS sequence"/>
</dbReference>
<proteinExistence type="predicted"/>
<dbReference type="EMBL" id="UAVY01000002">
    <property type="protein sequence ID" value="SQB26028.1"/>
    <property type="molecule type" value="Genomic_DNA"/>
</dbReference>
<dbReference type="Gene3D" id="2.60.40.2070">
    <property type="match status" value="1"/>
</dbReference>
<evidence type="ECO:0000259" key="1">
    <source>
        <dbReference type="Pfam" id="PF13953"/>
    </source>
</evidence>